<comment type="similarity">
    <text evidence="1">Belongs to the PPR family. P subfamily.</text>
</comment>
<reference evidence="4" key="1">
    <citation type="journal article" date="2014" name="Nat. Commun.">
        <title>The emerging biofuel crop Camelina sativa retains a highly undifferentiated hexaploid genome structure.</title>
        <authorList>
            <person name="Kagale S."/>
            <person name="Koh C."/>
            <person name="Nixon J."/>
            <person name="Bollina V."/>
            <person name="Clarke W.E."/>
            <person name="Tuteja R."/>
            <person name="Spillane C."/>
            <person name="Robinson S.J."/>
            <person name="Links M.G."/>
            <person name="Clarke C."/>
            <person name="Higgins E.E."/>
            <person name="Huebert T."/>
            <person name="Sharpe A.G."/>
            <person name="Parkin I.A."/>
        </authorList>
    </citation>
    <scope>NUCLEOTIDE SEQUENCE [LARGE SCALE GENOMIC DNA]</scope>
    <source>
        <strain evidence="4">cv. DH55</strain>
    </source>
</reference>
<keyword evidence="4" id="KW-1185">Reference proteome</keyword>
<protein>
    <submittedName>
        <fullName evidence="5">Pentatricopeptide repeat-containing protein At1g63070, mitochondrial-like isoform X2</fullName>
    </submittedName>
</protein>
<dbReference type="RefSeq" id="XP_019085868.1">
    <property type="nucleotide sequence ID" value="XM_019230323.1"/>
</dbReference>
<dbReference type="PANTHER" id="PTHR46128">
    <property type="entry name" value="MITOCHONDRIAL GROUP I INTRON SPLICING FACTOR CCM1"/>
    <property type="match status" value="1"/>
</dbReference>
<dbReference type="PROSITE" id="PS51375">
    <property type="entry name" value="PPR"/>
    <property type="match status" value="3"/>
</dbReference>
<feature type="repeat" description="PPR" evidence="3">
    <location>
        <begin position="93"/>
        <end position="127"/>
    </location>
</feature>
<evidence type="ECO:0000256" key="1">
    <source>
        <dbReference type="ARBA" id="ARBA00007626"/>
    </source>
</evidence>
<evidence type="ECO:0000313" key="4">
    <source>
        <dbReference type="Proteomes" id="UP000694864"/>
    </source>
</evidence>
<accession>A0ABM1QGI0</accession>
<dbReference type="InterPro" id="IPR011990">
    <property type="entry name" value="TPR-like_helical_dom_sf"/>
</dbReference>
<dbReference type="NCBIfam" id="TIGR00756">
    <property type="entry name" value="PPR"/>
    <property type="match status" value="3"/>
</dbReference>
<dbReference type="Gene3D" id="1.25.40.10">
    <property type="entry name" value="Tetratricopeptide repeat domain"/>
    <property type="match status" value="2"/>
</dbReference>
<name>A0ABM1QGI0_CAMSA</name>
<gene>
    <name evidence="5" type="primary">LOC104714693</name>
</gene>
<organism evidence="4 5">
    <name type="scientific">Camelina sativa</name>
    <name type="common">False flax</name>
    <name type="synonym">Myagrum sativum</name>
    <dbReference type="NCBI Taxonomy" id="90675"/>
    <lineage>
        <taxon>Eukaryota</taxon>
        <taxon>Viridiplantae</taxon>
        <taxon>Streptophyta</taxon>
        <taxon>Embryophyta</taxon>
        <taxon>Tracheophyta</taxon>
        <taxon>Spermatophyta</taxon>
        <taxon>Magnoliopsida</taxon>
        <taxon>eudicotyledons</taxon>
        <taxon>Gunneridae</taxon>
        <taxon>Pentapetalae</taxon>
        <taxon>rosids</taxon>
        <taxon>malvids</taxon>
        <taxon>Brassicales</taxon>
        <taxon>Brassicaceae</taxon>
        <taxon>Camelineae</taxon>
        <taxon>Camelina</taxon>
    </lineage>
</organism>
<dbReference type="InterPro" id="IPR002885">
    <property type="entry name" value="PPR_rpt"/>
</dbReference>
<sequence length="188" mass="20801">MELFRGMAQRGLIGNTVTYNTLIQGFFHDDNCEYAQMVFKQMVSDGVSASIMTYNILLDGLCNNGKLETALASRVEEGWDLFCSLSLKGLKPDVVTYTTMISGLCRKRLMQEADALFRKMKEDGPLPDSGAYNTLIRAQLRDGDKAASAELIKEMRSCGFAGDASTIVLVTNMLHDGRLDKSFLDMLS</sequence>
<dbReference type="GeneID" id="104714693"/>
<reference evidence="5" key="2">
    <citation type="submission" date="2025-08" db="UniProtKB">
        <authorList>
            <consortium name="RefSeq"/>
        </authorList>
    </citation>
    <scope>IDENTIFICATION</scope>
    <source>
        <tissue evidence="5">Leaf</tissue>
    </source>
</reference>
<dbReference type="Proteomes" id="UP000694864">
    <property type="component" value="Chromosome 9"/>
</dbReference>
<feature type="repeat" description="PPR" evidence="3">
    <location>
        <begin position="128"/>
        <end position="162"/>
    </location>
</feature>
<dbReference type="PANTHER" id="PTHR46128:SF358">
    <property type="entry name" value="TETRATRICOPEPTIDE REPEAT (TPR)-LIKE SUPERFAMILY PROTEIN"/>
    <property type="match status" value="1"/>
</dbReference>
<evidence type="ECO:0000256" key="3">
    <source>
        <dbReference type="PROSITE-ProRule" id="PRU00708"/>
    </source>
</evidence>
<dbReference type="InterPro" id="IPR050872">
    <property type="entry name" value="PPR_P_subfamily"/>
</dbReference>
<proteinExistence type="inferred from homology"/>
<dbReference type="Pfam" id="PF13041">
    <property type="entry name" value="PPR_2"/>
    <property type="match status" value="2"/>
</dbReference>
<evidence type="ECO:0000313" key="5">
    <source>
        <dbReference type="RefSeq" id="XP_019085868.1"/>
    </source>
</evidence>
<evidence type="ECO:0000256" key="2">
    <source>
        <dbReference type="ARBA" id="ARBA00022737"/>
    </source>
</evidence>
<feature type="repeat" description="PPR" evidence="3">
    <location>
        <begin position="15"/>
        <end position="49"/>
    </location>
</feature>
<keyword evidence="2" id="KW-0677">Repeat</keyword>